<evidence type="ECO:0000256" key="6">
    <source>
        <dbReference type="ARBA" id="ARBA00023288"/>
    </source>
</evidence>
<dbReference type="GO" id="GO:0005886">
    <property type="term" value="C:plasma membrane"/>
    <property type="evidence" value="ECO:0007669"/>
    <property type="project" value="UniProtKB-SubCell"/>
</dbReference>
<dbReference type="Proteomes" id="UP000195570">
    <property type="component" value="Unassembled WGS sequence"/>
</dbReference>
<gene>
    <name evidence="8" type="ORF">TEOVI_000694900</name>
</gene>
<evidence type="ECO:0000259" key="7">
    <source>
        <dbReference type="Pfam" id="PF00913"/>
    </source>
</evidence>
<dbReference type="InterPro" id="IPR001812">
    <property type="entry name" value="Trypano_VSG_A_N_dom"/>
</dbReference>
<reference evidence="8" key="1">
    <citation type="submission" date="2016-09" db="EMBL/GenBank/DDBJ databases">
        <authorList>
            <person name="Hebert L."/>
            <person name="Moumen B."/>
        </authorList>
    </citation>
    <scope>NUCLEOTIDE SEQUENCE [LARGE SCALE GENOMIC DNA]</scope>
    <source>
        <strain evidence="8">OVI</strain>
    </source>
</reference>
<evidence type="ECO:0000256" key="3">
    <source>
        <dbReference type="ARBA" id="ARBA00022622"/>
    </source>
</evidence>
<sequence>MALASATHDARRLEGAIQEFINTVKQIAATTLDSFLLAGAGRGTHSSPENEFTAAATGCKITADGLTGQNTTEARATQQAASNIGVGGLTGCIITSGTANRRILNPGTGNAINGKPEFAAGLFQVATGDMDNIDATTMAGRESSHVILYKGQRAYVSSRTPAPSF</sequence>
<feature type="domain" description="Trypanosome variant surface glycoprotein A-type N-terminal" evidence="7">
    <location>
        <begin position="5"/>
        <end position="141"/>
    </location>
</feature>
<evidence type="ECO:0000313" key="8">
    <source>
        <dbReference type="EMBL" id="SCU68357.1"/>
    </source>
</evidence>
<keyword evidence="9" id="KW-1185">Reference proteome</keyword>
<dbReference type="AlphaFoldDB" id="A0A1G4I8B5"/>
<proteinExistence type="predicted"/>
<dbReference type="VEuPathDB" id="TriTrypDB:TEOVI_000694900"/>
<evidence type="ECO:0000313" key="9">
    <source>
        <dbReference type="Proteomes" id="UP000195570"/>
    </source>
</evidence>
<keyword evidence="4" id="KW-0472">Membrane</keyword>
<dbReference type="EMBL" id="CZPT02000967">
    <property type="protein sequence ID" value="SCU68357.1"/>
    <property type="molecule type" value="Genomic_DNA"/>
</dbReference>
<dbReference type="Pfam" id="PF00913">
    <property type="entry name" value="Trypan_glycop"/>
    <property type="match status" value="1"/>
</dbReference>
<protein>
    <submittedName>
        <fullName evidence="8">Trypanosome variant surface glycoprotein (A-type), putative</fullName>
    </submittedName>
</protein>
<organism evidence="8 9">
    <name type="scientific">Trypanosoma equiperdum</name>
    <dbReference type="NCBI Taxonomy" id="5694"/>
    <lineage>
        <taxon>Eukaryota</taxon>
        <taxon>Discoba</taxon>
        <taxon>Euglenozoa</taxon>
        <taxon>Kinetoplastea</taxon>
        <taxon>Metakinetoplastina</taxon>
        <taxon>Trypanosomatida</taxon>
        <taxon>Trypanosomatidae</taxon>
        <taxon>Trypanosoma</taxon>
    </lineage>
</organism>
<dbReference type="GO" id="GO:0098552">
    <property type="term" value="C:side of membrane"/>
    <property type="evidence" value="ECO:0007669"/>
    <property type="project" value="UniProtKB-KW"/>
</dbReference>
<name>A0A1G4I8B5_TRYEQ</name>
<comment type="subcellular location">
    <subcellularLocation>
        <location evidence="1">Cell membrane</location>
        <topology evidence="1">Lipid-anchor</topology>
        <topology evidence="1">GPI-anchor</topology>
    </subcellularLocation>
</comment>
<dbReference type="GeneID" id="92380883"/>
<evidence type="ECO:0000256" key="4">
    <source>
        <dbReference type="ARBA" id="ARBA00023136"/>
    </source>
</evidence>
<keyword evidence="2" id="KW-1003">Cell membrane</keyword>
<evidence type="ECO:0000256" key="1">
    <source>
        <dbReference type="ARBA" id="ARBA00004609"/>
    </source>
</evidence>
<dbReference type="GO" id="GO:0042783">
    <property type="term" value="P:symbiont-mediated evasion of host immune response"/>
    <property type="evidence" value="ECO:0007669"/>
    <property type="project" value="InterPro"/>
</dbReference>
<keyword evidence="3" id="KW-0336">GPI-anchor</keyword>
<dbReference type="RefSeq" id="XP_067079523.1">
    <property type="nucleotide sequence ID" value="XM_067223422.1"/>
</dbReference>
<evidence type="ECO:0000256" key="2">
    <source>
        <dbReference type="ARBA" id="ARBA00022475"/>
    </source>
</evidence>
<dbReference type="SUPFAM" id="SSF58087">
    <property type="entry name" value="Variant surface glycoprotein (N-terminal domain)"/>
    <property type="match status" value="1"/>
</dbReference>
<accession>A0A1G4I8B5</accession>
<dbReference type="Gene3D" id="3.90.150.10">
    <property type="entry name" value="Variant Surface Glycoprotein, subunit A domain 1"/>
    <property type="match status" value="1"/>
</dbReference>
<comment type="caution">
    <text evidence="8">The sequence shown here is derived from an EMBL/GenBank/DDBJ whole genome shotgun (WGS) entry which is preliminary data.</text>
</comment>
<keyword evidence="6" id="KW-0449">Lipoprotein</keyword>
<evidence type="ECO:0000256" key="5">
    <source>
        <dbReference type="ARBA" id="ARBA00023180"/>
    </source>
</evidence>
<keyword evidence="5" id="KW-0325">Glycoprotein</keyword>